<dbReference type="EMBL" id="BIFQ01000001">
    <property type="protein sequence ID" value="GCE07528.1"/>
    <property type="molecule type" value="Genomic_DNA"/>
</dbReference>
<protein>
    <submittedName>
        <fullName evidence="1">Uncharacterized protein</fullName>
    </submittedName>
</protein>
<comment type="caution">
    <text evidence="1">The sequence shown here is derived from an EMBL/GenBank/DDBJ whole genome shotgun (WGS) entry which is preliminary data.</text>
</comment>
<evidence type="ECO:0000313" key="2">
    <source>
        <dbReference type="Proteomes" id="UP000287224"/>
    </source>
</evidence>
<dbReference type="Proteomes" id="UP000287224">
    <property type="component" value="Unassembled WGS sequence"/>
</dbReference>
<proteinExistence type="predicted"/>
<accession>A0A401ZL26</accession>
<name>A0A401ZL26_9CHLR</name>
<reference evidence="2" key="1">
    <citation type="submission" date="2018-12" db="EMBL/GenBank/DDBJ databases">
        <title>Tengunoibacter tsumagoiensis gen. nov., sp. nov., Dictyobacter kobayashii sp. nov., D. alpinus sp. nov., and D. joshuensis sp. nov. and description of Dictyobacteraceae fam. nov. within the order Ktedonobacterales isolated from Tengu-no-mugimeshi.</title>
        <authorList>
            <person name="Wang C.M."/>
            <person name="Zheng Y."/>
            <person name="Sakai Y."/>
            <person name="Toyoda A."/>
            <person name="Minakuchi Y."/>
            <person name="Abe K."/>
            <person name="Yokota A."/>
            <person name="Yabe S."/>
        </authorList>
    </citation>
    <scope>NUCLEOTIDE SEQUENCE [LARGE SCALE GENOMIC DNA]</scope>
    <source>
        <strain evidence="2">S-27</strain>
    </source>
</reference>
<gene>
    <name evidence="1" type="ORF">KDAU_48570</name>
</gene>
<dbReference type="RefSeq" id="WP_126598852.1">
    <property type="nucleotide sequence ID" value="NZ_BIFQ01000001.1"/>
</dbReference>
<dbReference type="OrthoDB" id="144265at2"/>
<evidence type="ECO:0000313" key="1">
    <source>
        <dbReference type="EMBL" id="GCE07528.1"/>
    </source>
</evidence>
<sequence length="358" mass="40397">MLLYNPENKGRILTIEHPTESIPALMVFSGNAGQLLRGDIPTVNILKAMRQRAQRNGVPFTMHLQEAGAMNSRSVGMTRLLEDVFGDEIVIFRYGTEETNGQVRDGMDQYIVSSRNLVIRSRSAIHLTMVERKFMRRNQRVALNTSYDLMLPNGEKIYLETTGFHYDLGLTPTSTQISRRQAVETRHGVEKLIQKDLGHQDGKAQIGLKGLVTFSGDGNTRGFIGTRWQTDRVEYLKQGLGEGVKEATAEINVTANLPHSIQQEFLEQKNSFTRLAGHVVNSAIDAIDVTTGSKWGERKLDHQFYRDFVINSDGLLVPLHRFDVIENNVFYNFANADHYFISTLFGYHAAEDEQMAAD</sequence>
<dbReference type="AlphaFoldDB" id="A0A401ZL26"/>
<organism evidence="1 2">
    <name type="scientific">Dictyobacter aurantiacus</name>
    <dbReference type="NCBI Taxonomy" id="1936993"/>
    <lineage>
        <taxon>Bacteria</taxon>
        <taxon>Bacillati</taxon>
        <taxon>Chloroflexota</taxon>
        <taxon>Ktedonobacteria</taxon>
        <taxon>Ktedonobacterales</taxon>
        <taxon>Dictyobacteraceae</taxon>
        <taxon>Dictyobacter</taxon>
    </lineage>
</organism>
<keyword evidence="2" id="KW-1185">Reference proteome</keyword>